<organism evidence="1 2">
    <name type="scientific">Armillaria gallica</name>
    <name type="common">Bulbous honey fungus</name>
    <name type="synonym">Armillaria bulbosa</name>
    <dbReference type="NCBI Taxonomy" id="47427"/>
    <lineage>
        <taxon>Eukaryota</taxon>
        <taxon>Fungi</taxon>
        <taxon>Dikarya</taxon>
        <taxon>Basidiomycota</taxon>
        <taxon>Agaricomycotina</taxon>
        <taxon>Agaricomycetes</taxon>
        <taxon>Agaricomycetidae</taxon>
        <taxon>Agaricales</taxon>
        <taxon>Marasmiineae</taxon>
        <taxon>Physalacriaceae</taxon>
        <taxon>Armillaria</taxon>
    </lineage>
</organism>
<dbReference type="Proteomes" id="UP000217790">
    <property type="component" value="Unassembled WGS sequence"/>
</dbReference>
<evidence type="ECO:0000313" key="2">
    <source>
        <dbReference type="Proteomes" id="UP000217790"/>
    </source>
</evidence>
<evidence type="ECO:0000313" key="1">
    <source>
        <dbReference type="EMBL" id="PBK87381.1"/>
    </source>
</evidence>
<proteinExistence type="predicted"/>
<keyword evidence="2" id="KW-1185">Reference proteome</keyword>
<dbReference type="AlphaFoldDB" id="A0A2H3CWI1"/>
<reference evidence="2" key="1">
    <citation type="journal article" date="2017" name="Nat. Ecol. Evol.">
        <title>Genome expansion and lineage-specific genetic innovations in the forest pathogenic fungi Armillaria.</title>
        <authorList>
            <person name="Sipos G."/>
            <person name="Prasanna A.N."/>
            <person name="Walter M.C."/>
            <person name="O'Connor E."/>
            <person name="Balint B."/>
            <person name="Krizsan K."/>
            <person name="Kiss B."/>
            <person name="Hess J."/>
            <person name="Varga T."/>
            <person name="Slot J."/>
            <person name="Riley R."/>
            <person name="Boka B."/>
            <person name="Rigling D."/>
            <person name="Barry K."/>
            <person name="Lee J."/>
            <person name="Mihaltcheva S."/>
            <person name="LaButti K."/>
            <person name="Lipzen A."/>
            <person name="Waldron R."/>
            <person name="Moloney N.M."/>
            <person name="Sperisen C."/>
            <person name="Kredics L."/>
            <person name="Vagvoelgyi C."/>
            <person name="Patrignani A."/>
            <person name="Fitzpatrick D."/>
            <person name="Nagy I."/>
            <person name="Doyle S."/>
            <person name="Anderson J.B."/>
            <person name="Grigoriev I.V."/>
            <person name="Gueldener U."/>
            <person name="Muensterkoetter M."/>
            <person name="Nagy L.G."/>
        </authorList>
    </citation>
    <scope>NUCLEOTIDE SEQUENCE [LARGE SCALE GENOMIC DNA]</scope>
    <source>
        <strain evidence="2">Ar21-2</strain>
    </source>
</reference>
<sequence length="381" mass="43525">MSRSKGPGDEMSGIHDVEQDLRDLEDAPSSALCRFTMWLKRSYYTVHSGGDSKDSFTRSRFVYEYMHKLLEDRMVEFHDHMVVTLMDVFAPMLPRKFPGSPMPVDAGAYLLALEEKVNTDIDPVLQRMKIQISAEWRPLILPTGDGYQALVRANHRWIEEEWLEKFRTGMASLTFHEFDLLGSRHIAPRKYLLEIQNKSILIKFVTADRNDNDSLQFSTTLSPSFWTRRIMRYFSIGTNIDVDAVIVHDAISEPFRNFQRNVVEALLRACLPILPQILPGAATSCDLSLVKLILENKIAAEFDIAVKEVQRSISVQCQSFVTEISPQDPASSSWATTKVHRWATNELKLQLEEVLASLVYPDVYVKRNEIIMQWGGQSHGG</sequence>
<name>A0A2H3CWI1_ARMGA</name>
<protein>
    <submittedName>
        <fullName evidence="1">Uncharacterized protein</fullName>
    </submittedName>
</protein>
<dbReference type="EMBL" id="KZ293679">
    <property type="protein sequence ID" value="PBK87381.1"/>
    <property type="molecule type" value="Genomic_DNA"/>
</dbReference>
<accession>A0A2H3CWI1</accession>
<gene>
    <name evidence="1" type="ORF">ARMGADRAFT_1085782</name>
</gene>
<dbReference type="InParanoid" id="A0A2H3CWI1"/>